<comment type="caution">
    <text evidence="1">The sequence shown here is derived from an EMBL/GenBank/DDBJ whole genome shotgun (WGS) entry which is preliminary data.</text>
</comment>
<dbReference type="Proteomes" id="UP000805649">
    <property type="component" value="Unassembled WGS sequence"/>
</dbReference>
<gene>
    <name evidence="1" type="ORF">CTRU02_205946</name>
</gene>
<keyword evidence="2" id="KW-1185">Reference proteome</keyword>
<name>A0ACC3Z5G0_COLTU</name>
<accession>A0ACC3Z5G0</accession>
<protein>
    <submittedName>
        <fullName evidence="1">Uncharacterized protein</fullName>
    </submittedName>
</protein>
<organism evidence="1 2">
    <name type="scientific">Colletotrichum truncatum</name>
    <name type="common">Anthracnose fungus</name>
    <name type="synonym">Colletotrichum capsici</name>
    <dbReference type="NCBI Taxonomy" id="5467"/>
    <lineage>
        <taxon>Eukaryota</taxon>
        <taxon>Fungi</taxon>
        <taxon>Dikarya</taxon>
        <taxon>Ascomycota</taxon>
        <taxon>Pezizomycotina</taxon>
        <taxon>Sordariomycetes</taxon>
        <taxon>Hypocreomycetidae</taxon>
        <taxon>Glomerellales</taxon>
        <taxon>Glomerellaceae</taxon>
        <taxon>Colletotrichum</taxon>
        <taxon>Colletotrichum truncatum species complex</taxon>
    </lineage>
</organism>
<dbReference type="EMBL" id="VUJX02000003">
    <property type="protein sequence ID" value="KAL0939336.1"/>
    <property type="molecule type" value="Genomic_DNA"/>
</dbReference>
<proteinExistence type="predicted"/>
<sequence>MDVELGETGAIAPTCRISLIIANINEHRLAHQGTTSPHHLSHRPRTGRATPPSHTAIMKPVVSAMQAWQCTVISVFAIIILGVLSILFNKNHPELVGGTDDPENGPAVASTLFVAVLVYIGFFVFCGLQGLLHIRENRRGAIALQ</sequence>
<evidence type="ECO:0000313" key="1">
    <source>
        <dbReference type="EMBL" id="KAL0939336.1"/>
    </source>
</evidence>
<reference evidence="1 2" key="1">
    <citation type="journal article" date="2020" name="Phytopathology">
        <title>Genome Sequence Resources of Colletotrichum truncatum, C. plurivorum, C. musicola, and C. sojae: Four Species Pathogenic to Soybean (Glycine max).</title>
        <authorList>
            <person name="Rogerio F."/>
            <person name="Boufleur T.R."/>
            <person name="Ciampi-Guillardi M."/>
            <person name="Sukno S.A."/>
            <person name="Thon M.R."/>
            <person name="Massola Junior N.S."/>
            <person name="Baroncelli R."/>
        </authorList>
    </citation>
    <scope>NUCLEOTIDE SEQUENCE [LARGE SCALE GENOMIC DNA]</scope>
    <source>
        <strain evidence="1 2">CMES1059</strain>
    </source>
</reference>
<evidence type="ECO:0000313" key="2">
    <source>
        <dbReference type="Proteomes" id="UP000805649"/>
    </source>
</evidence>